<reference evidence="2 3" key="1">
    <citation type="submission" date="2023-11" db="EMBL/GenBank/DDBJ databases">
        <authorList>
            <person name="Hedman E."/>
            <person name="Englund M."/>
            <person name="Stromberg M."/>
            <person name="Nyberg Akerstrom W."/>
            <person name="Nylinder S."/>
            <person name="Jareborg N."/>
            <person name="Kallberg Y."/>
            <person name="Kronander E."/>
        </authorList>
    </citation>
    <scope>NUCLEOTIDE SEQUENCE [LARGE SCALE GENOMIC DNA]</scope>
</reference>
<evidence type="ECO:0000313" key="2">
    <source>
        <dbReference type="EMBL" id="CAK1602296.1"/>
    </source>
</evidence>
<name>A0AAV1M8P5_9NEOP</name>
<sequence>MYYFNVISAGAGPNRAGPNKSTNVNGSFSPHNSREGDKRSDGNEPEPAPMVVHNISISVTDTDSPAGVRRRVHLRSLSDVTPAARAPVQRARSHSERPRASPAPSPARSLALSPAPSPLRAAVTRSERSSPDASLRESRPVGSGGDPWRKMSEVDLKSAGRARADPWVKSASLRPGEAARRRARGRLERAAPVCEACGRSACDCWRARCTCSPRAARLAPRPPHPAHPARAHSDDETRPRRLYKSASQAICSSTEERPKPADPLLETTC</sequence>
<comment type="caution">
    <text evidence="2">The sequence shown here is derived from an EMBL/GenBank/DDBJ whole genome shotgun (WGS) entry which is preliminary data.</text>
</comment>
<evidence type="ECO:0000313" key="3">
    <source>
        <dbReference type="Proteomes" id="UP001314205"/>
    </source>
</evidence>
<protein>
    <submittedName>
        <fullName evidence="2">Uncharacterized protein</fullName>
    </submittedName>
</protein>
<accession>A0AAV1M8P5</accession>
<evidence type="ECO:0000256" key="1">
    <source>
        <dbReference type="SAM" id="MobiDB-lite"/>
    </source>
</evidence>
<dbReference type="AlphaFoldDB" id="A0AAV1M8P5"/>
<feature type="region of interest" description="Disordered" evidence="1">
    <location>
        <begin position="1"/>
        <end position="151"/>
    </location>
</feature>
<keyword evidence="3" id="KW-1185">Reference proteome</keyword>
<feature type="compositionally biased region" description="Basic and acidic residues" evidence="1">
    <location>
        <begin position="125"/>
        <end position="139"/>
    </location>
</feature>
<feature type="region of interest" description="Disordered" evidence="1">
    <location>
        <begin position="217"/>
        <end position="269"/>
    </location>
</feature>
<dbReference type="EMBL" id="CAVLGL010000137">
    <property type="protein sequence ID" value="CAK1602296.1"/>
    <property type="molecule type" value="Genomic_DNA"/>
</dbReference>
<feature type="compositionally biased region" description="Basic and acidic residues" evidence="1">
    <location>
        <begin position="32"/>
        <end position="42"/>
    </location>
</feature>
<proteinExistence type="predicted"/>
<feature type="compositionally biased region" description="Low complexity" evidence="1">
    <location>
        <begin position="100"/>
        <end position="122"/>
    </location>
</feature>
<gene>
    <name evidence="2" type="ORF">PARMNEM_LOCUS20821</name>
</gene>
<feature type="compositionally biased region" description="Polar residues" evidence="1">
    <location>
        <begin position="19"/>
        <end position="31"/>
    </location>
</feature>
<organism evidence="2 3">
    <name type="scientific">Parnassius mnemosyne</name>
    <name type="common">clouded apollo</name>
    <dbReference type="NCBI Taxonomy" id="213953"/>
    <lineage>
        <taxon>Eukaryota</taxon>
        <taxon>Metazoa</taxon>
        <taxon>Ecdysozoa</taxon>
        <taxon>Arthropoda</taxon>
        <taxon>Hexapoda</taxon>
        <taxon>Insecta</taxon>
        <taxon>Pterygota</taxon>
        <taxon>Neoptera</taxon>
        <taxon>Endopterygota</taxon>
        <taxon>Lepidoptera</taxon>
        <taxon>Glossata</taxon>
        <taxon>Ditrysia</taxon>
        <taxon>Papilionoidea</taxon>
        <taxon>Papilionidae</taxon>
        <taxon>Parnassiinae</taxon>
        <taxon>Parnassini</taxon>
        <taxon>Parnassius</taxon>
        <taxon>Driopa</taxon>
    </lineage>
</organism>
<dbReference type="Proteomes" id="UP001314205">
    <property type="component" value="Unassembled WGS sequence"/>
</dbReference>